<dbReference type="PANTHER" id="PTHR47185:SF1">
    <property type="entry name" value="PX DOMAIN-CONTAINING PROTEIN YPR097W"/>
    <property type="match status" value="1"/>
</dbReference>
<dbReference type="InterPro" id="IPR047168">
    <property type="entry name" value="LEC1-like"/>
</dbReference>
<name>A0AAV5S157_MAUHU</name>
<protein>
    <recommendedName>
        <fullName evidence="2">PX domain-containing protein</fullName>
    </recommendedName>
</protein>
<evidence type="ECO:0000313" key="4">
    <source>
        <dbReference type="Proteomes" id="UP001377567"/>
    </source>
</evidence>
<comment type="caution">
    <text evidence="3">The sequence shown here is derived from an EMBL/GenBank/DDBJ whole genome shotgun (WGS) entry which is preliminary data.</text>
</comment>
<evidence type="ECO:0000256" key="1">
    <source>
        <dbReference type="SAM" id="MobiDB-lite"/>
    </source>
</evidence>
<organism evidence="3 4">
    <name type="scientific">Maudiozyma humilis</name>
    <name type="common">Sour dough yeast</name>
    <name type="synonym">Kazachstania humilis</name>
    <dbReference type="NCBI Taxonomy" id="51915"/>
    <lineage>
        <taxon>Eukaryota</taxon>
        <taxon>Fungi</taxon>
        <taxon>Dikarya</taxon>
        <taxon>Ascomycota</taxon>
        <taxon>Saccharomycotina</taxon>
        <taxon>Saccharomycetes</taxon>
        <taxon>Saccharomycetales</taxon>
        <taxon>Saccharomycetaceae</taxon>
        <taxon>Maudiozyma</taxon>
    </lineage>
</organism>
<feature type="compositionally biased region" description="Basic residues" evidence="1">
    <location>
        <begin position="352"/>
        <end position="363"/>
    </location>
</feature>
<dbReference type="Pfam" id="PF12825">
    <property type="entry name" value="DUF3818"/>
    <property type="match status" value="1"/>
</dbReference>
<evidence type="ECO:0000313" key="3">
    <source>
        <dbReference type="EMBL" id="GMM57579.1"/>
    </source>
</evidence>
<feature type="domain" description="PX" evidence="2">
    <location>
        <begin position="288"/>
        <end position="462"/>
    </location>
</feature>
<dbReference type="InterPro" id="IPR024554">
    <property type="entry name" value="LEC1-like_C"/>
</dbReference>
<dbReference type="Gene3D" id="3.30.1520.10">
    <property type="entry name" value="Phox-like domain"/>
    <property type="match status" value="1"/>
</dbReference>
<sequence length="1058" mass="120284">MADSATAHQSGVDLDAVQEHYLKRELLKFELEQELQELNDHDALRKFGFPFTASDPKKVAKEGSRLAKSNSQDESLITQSASESMKNTDFPMLNYLLRKFVMTFPLFAKNVSIDESFWQTKVQVFFEHFTDLGFSDSYDLEQATKRKKLGQKFSKLILLLFNSGVGTSQEKSYYEMDKEFSLKNETRKRSKIEDFTIPTKENIQNLITNEPFFINGWDVNIVAVIDDSVLGDIAPLSNPTKIESSSSASMYGVGSLKSTHRWMKDTFAVQTSKTSLFSKLSLNGSASESTATSSNSSPSKKKAITGKTSFIVRVRNIDSEEATYVVKSYKAFKKLADSLIIQFPGKKLPHVPHKIKRRSHLHKVASNTSVSSRQSVSSSLRSESSSQVPYTIDQSFDDDKDTTNQDEEELDQDETDVMAYGDLMDDKLRTSLRQYLRSLCRDEEVAISSTLVAFFDTDKISSLDDLDNSVIKSDIKKRANTDISNLETQLNFQKLALEKSLILQDSMKEFKTKLLKDDSYLLDLANEIKEKTSITQLSPIFQDFIEWFKIYFSSLIFQTFIGNDNSYGLYTQIRRLHKLMPYTMMEQIVKFTNPMAIMKGMIDLFMAQPPQILGGGQSLLQTMFSTILTDDLKVYKARVKDLEELVLQQCPDKVSAKSIMKCLKEYVLDKSGKVKPFSIEDVHAESVAMGMPVVLIILMKYDDMSVVSNEAVTQVIESYTSWKVALGDAASSIAPDSKSSSPGPQLDKSAQYFQHIKELYALYMKEHDKRLMRQLWQDSELQSLLKAIVTLIYEPMVRVFKVAKMDVALRNFERFMSDLIKLLDMIMEGRTGANTQFNIIDSIYNLVTRHQDSFFEFLHDVYVNDTEQIFEGFILWFAKIIKFLQTSKYGDDDKRIDVNALIASAVKDASVELDAVLLKDQIDAVIKKKVDARKIYKEIVDLRTKEETANASNSKNGQPIEHVMDKKWKEINDSIMPENTMNAGLADGELVDLDIDTKDFGYLKKEKGNTLEDQYNSVLAREIDESEIQKLRAKYMVDILRDALSNETEESVTATTST</sequence>
<feature type="compositionally biased region" description="Low complexity" evidence="1">
    <location>
        <begin position="369"/>
        <end position="388"/>
    </location>
</feature>
<dbReference type="Proteomes" id="UP001377567">
    <property type="component" value="Unassembled WGS sequence"/>
</dbReference>
<feature type="compositionally biased region" description="Acidic residues" evidence="1">
    <location>
        <begin position="395"/>
        <end position="411"/>
    </location>
</feature>
<keyword evidence="4" id="KW-1185">Reference proteome</keyword>
<dbReference type="PROSITE" id="PS50195">
    <property type="entry name" value="PX"/>
    <property type="match status" value="1"/>
</dbReference>
<proteinExistence type="predicted"/>
<dbReference type="AlphaFoldDB" id="A0AAV5S157"/>
<dbReference type="Pfam" id="PF12828">
    <property type="entry name" value="PXB"/>
    <property type="match status" value="1"/>
</dbReference>
<evidence type="ECO:0000259" key="2">
    <source>
        <dbReference type="PROSITE" id="PS50195"/>
    </source>
</evidence>
<accession>A0AAV5S157</accession>
<reference evidence="3 4" key="1">
    <citation type="journal article" date="2023" name="Elife">
        <title>Identification of key yeast species and microbe-microbe interactions impacting larval growth of Drosophila in the wild.</title>
        <authorList>
            <person name="Mure A."/>
            <person name="Sugiura Y."/>
            <person name="Maeda R."/>
            <person name="Honda K."/>
            <person name="Sakurai N."/>
            <person name="Takahashi Y."/>
            <person name="Watada M."/>
            <person name="Katoh T."/>
            <person name="Gotoh A."/>
            <person name="Gotoh Y."/>
            <person name="Taniguchi I."/>
            <person name="Nakamura K."/>
            <person name="Hayashi T."/>
            <person name="Katayama T."/>
            <person name="Uemura T."/>
            <person name="Hattori Y."/>
        </authorList>
    </citation>
    <scope>NUCLEOTIDE SEQUENCE [LARGE SCALE GENOMIC DNA]</scope>
    <source>
        <strain evidence="3 4">KH-74</strain>
    </source>
</reference>
<dbReference type="InterPro" id="IPR001683">
    <property type="entry name" value="PX_dom"/>
</dbReference>
<dbReference type="InterPro" id="IPR024555">
    <property type="entry name" value="PX-associated"/>
</dbReference>
<dbReference type="PANTHER" id="PTHR47185">
    <property type="entry name" value="PX DOMAIN-CONTAINING PROTEIN YPR097W"/>
    <property type="match status" value="1"/>
</dbReference>
<dbReference type="EMBL" id="BTGD01000013">
    <property type="protein sequence ID" value="GMM57579.1"/>
    <property type="molecule type" value="Genomic_DNA"/>
</dbReference>
<dbReference type="GO" id="GO:0035091">
    <property type="term" value="F:phosphatidylinositol binding"/>
    <property type="evidence" value="ECO:0007669"/>
    <property type="project" value="InterPro"/>
</dbReference>
<dbReference type="Pfam" id="PF00787">
    <property type="entry name" value="PX"/>
    <property type="match status" value="1"/>
</dbReference>
<dbReference type="SUPFAM" id="SSF64268">
    <property type="entry name" value="PX domain"/>
    <property type="match status" value="1"/>
</dbReference>
<dbReference type="InterPro" id="IPR036871">
    <property type="entry name" value="PX_dom_sf"/>
</dbReference>
<gene>
    <name evidence="3" type="ORF">DAKH74_041950</name>
</gene>
<feature type="region of interest" description="Disordered" evidence="1">
    <location>
        <begin position="352"/>
        <end position="411"/>
    </location>
</feature>